<feature type="region of interest" description="Disordered" evidence="1">
    <location>
        <begin position="107"/>
        <end position="129"/>
    </location>
</feature>
<organism evidence="3 4">
    <name type="scientific">Denitrobaculum tricleocarpae</name>
    <dbReference type="NCBI Taxonomy" id="2591009"/>
    <lineage>
        <taxon>Bacteria</taxon>
        <taxon>Pseudomonadati</taxon>
        <taxon>Pseudomonadota</taxon>
        <taxon>Alphaproteobacteria</taxon>
        <taxon>Rhodospirillales</taxon>
        <taxon>Rhodospirillaceae</taxon>
        <taxon>Denitrobaculum</taxon>
    </lineage>
</organism>
<dbReference type="RefSeq" id="WP_142899315.1">
    <property type="nucleotide sequence ID" value="NZ_ML660063.1"/>
</dbReference>
<protein>
    <submittedName>
        <fullName evidence="3">DUF1127 domain-containing protein</fullName>
    </submittedName>
</protein>
<name>A0A545T5M3_9PROT</name>
<dbReference type="InterPro" id="IPR009506">
    <property type="entry name" value="YjiS-like"/>
</dbReference>
<sequence>MTHSMNPTCGLPNPDSRFRGRRAGCPEAVELEPVEPEPAVRWQAHLRSAHRELTHPESPLQRMIGGIVRWHRRRAAIRALRSLNDHSLADIGLERVRTVPALEEMIRETPRRAGGAIAEGRTQHGGRQG</sequence>
<keyword evidence="4" id="KW-1185">Reference proteome</keyword>
<gene>
    <name evidence="3" type="ORF">FKG95_25700</name>
</gene>
<comment type="caution">
    <text evidence="3">The sequence shown here is derived from an EMBL/GenBank/DDBJ whole genome shotgun (WGS) entry which is preliminary data.</text>
</comment>
<evidence type="ECO:0000256" key="1">
    <source>
        <dbReference type="SAM" id="MobiDB-lite"/>
    </source>
</evidence>
<proteinExistence type="predicted"/>
<feature type="domain" description="YjiS-like" evidence="2">
    <location>
        <begin position="68"/>
        <end position="95"/>
    </location>
</feature>
<evidence type="ECO:0000313" key="3">
    <source>
        <dbReference type="EMBL" id="TQV72468.1"/>
    </source>
</evidence>
<evidence type="ECO:0000313" key="4">
    <source>
        <dbReference type="Proteomes" id="UP000315252"/>
    </source>
</evidence>
<dbReference type="Pfam" id="PF06568">
    <property type="entry name" value="YjiS-like"/>
    <property type="match status" value="1"/>
</dbReference>
<evidence type="ECO:0000259" key="2">
    <source>
        <dbReference type="Pfam" id="PF06568"/>
    </source>
</evidence>
<reference evidence="3 4" key="1">
    <citation type="submission" date="2019-06" db="EMBL/GenBank/DDBJ databases">
        <title>Whole genome sequence for Rhodospirillaceae sp. R148.</title>
        <authorList>
            <person name="Wang G."/>
        </authorList>
    </citation>
    <scope>NUCLEOTIDE SEQUENCE [LARGE SCALE GENOMIC DNA]</scope>
    <source>
        <strain evidence="3 4">R148</strain>
    </source>
</reference>
<dbReference type="Proteomes" id="UP000315252">
    <property type="component" value="Unassembled WGS sequence"/>
</dbReference>
<dbReference type="EMBL" id="VHSH01000012">
    <property type="protein sequence ID" value="TQV72468.1"/>
    <property type="molecule type" value="Genomic_DNA"/>
</dbReference>
<accession>A0A545T5M3</accession>
<dbReference type="AlphaFoldDB" id="A0A545T5M3"/>